<keyword evidence="2" id="KW-1185">Reference proteome</keyword>
<protein>
    <recommendedName>
        <fullName evidence="3">NAD(P)-binding domain-containing protein</fullName>
    </recommendedName>
</protein>
<dbReference type="AlphaFoldDB" id="A0A0R1HX96"/>
<dbReference type="EMBL" id="AZCX01000004">
    <property type="protein sequence ID" value="KRK48130.1"/>
    <property type="molecule type" value="Genomic_DNA"/>
</dbReference>
<reference evidence="1 2" key="1">
    <citation type="journal article" date="2015" name="Genome Announc.">
        <title>Expanding the biotechnology potential of lactobacilli through comparative genomics of 213 strains and associated genera.</title>
        <authorList>
            <person name="Sun Z."/>
            <person name="Harris H.M."/>
            <person name="McCann A."/>
            <person name="Guo C."/>
            <person name="Argimon S."/>
            <person name="Zhang W."/>
            <person name="Yang X."/>
            <person name="Jeffery I.B."/>
            <person name="Cooney J.C."/>
            <person name="Kagawa T.F."/>
            <person name="Liu W."/>
            <person name="Song Y."/>
            <person name="Salvetti E."/>
            <person name="Wrobel A."/>
            <person name="Rasinkangas P."/>
            <person name="Parkhill J."/>
            <person name="Rea M.C."/>
            <person name="O'Sullivan O."/>
            <person name="Ritari J."/>
            <person name="Douillard F.P."/>
            <person name="Paul Ross R."/>
            <person name="Yang R."/>
            <person name="Briner A.E."/>
            <person name="Felis G.E."/>
            <person name="de Vos W.M."/>
            <person name="Barrangou R."/>
            <person name="Klaenhammer T.R."/>
            <person name="Caufield P.W."/>
            <person name="Cui Y."/>
            <person name="Zhang H."/>
            <person name="O'Toole P.W."/>
        </authorList>
    </citation>
    <scope>NUCLEOTIDE SEQUENCE [LARGE SCALE GENOMIC DNA]</scope>
    <source>
        <strain evidence="1 2">JCM 15530</strain>
    </source>
</reference>
<name>A0A0R1HX96_9LACO</name>
<dbReference type="OrthoDB" id="2314290at2"/>
<evidence type="ECO:0000313" key="2">
    <source>
        <dbReference type="Proteomes" id="UP000050911"/>
    </source>
</evidence>
<dbReference type="Proteomes" id="UP000050911">
    <property type="component" value="Unassembled WGS sequence"/>
</dbReference>
<proteinExistence type="predicted"/>
<comment type="caution">
    <text evidence="1">The sequence shown here is derived from an EMBL/GenBank/DDBJ whole genome shotgun (WGS) entry which is preliminary data.</text>
</comment>
<dbReference type="RefSeq" id="WP_156403180.1">
    <property type="nucleotide sequence ID" value="NZ_AZCX01000004.1"/>
</dbReference>
<accession>A0A0R1HX96</accession>
<organism evidence="1 2">
    <name type="scientific">Secundilactobacillus kimchicus JCM 15530</name>
    <dbReference type="NCBI Taxonomy" id="1302272"/>
    <lineage>
        <taxon>Bacteria</taxon>
        <taxon>Bacillati</taxon>
        <taxon>Bacillota</taxon>
        <taxon>Bacilli</taxon>
        <taxon>Lactobacillales</taxon>
        <taxon>Lactobacillaceae</taxon>
        <taxon>Secundilactobacillus</taxon>
    </lineage>
</organism>
<dbReference type="PATRIC" id="fig|1302272.5.peg.1887"/>
<gene>
    <name evidence="1" type="ORF">FC96_GL001862</name>
</gene>
<sequence length="57" mass="6280">MKRTWLIRGVSSDFGKRFIQNLIKNGKAVSGVVRTEQNPLLLGQGTGRVDVAINVLK</sequence>
<evidence type="ECO:0008006" key="3">
    <source>
        <dbReference type="Google" id="ProtNLM"/>
    </source>
</evidence>
<evidence type="ECO:0000313" key="1">
    <source>
        <dbReference type="EMBL" id="KRK48130.1"/>
    </source>
</evidence>